<reference evidence="2 3" key="1">
    <citation type="submission" date="2023-07" db="EMBL/GenBank/DDBJ databases">
        <title>Genomic Encyclopedia of Type Strains, Phase IV (KMG-IV): sequencing the most valuable type-strain genomes for metagenomic binning, comparative biology and taxonomic classification.</title>
        <authorList>
            <person name="Goeker M."/>
        </authorList>
    </citation>
    <scope>NUCLEOTIDE SEQUENCE [LARGE SCALE GENOMIC DNA]</scope>
    <source>
        <strain evidence="2 3">DSM 27848</strain>
    </source>
</reference>
<gene>
    <name evidence="2" type="ORF">J2S14_001162</name>
</gene>
<organism evidence="2 3">
    <name type="scientific">Lederbergia wuyishanensis</name>
    <dbReference type="NCBI Taxonomy" id="1347903"/>
    <lineage>
        <taxon>Bacteria</taxon>
        <taxon>Bacillati</taxon>
        <taxon>Bacillota</taxon>
        <taxon>Bacilli</taxon>
        <taxon>Bacillales</taxon>
        <taxon>Bacillaceae</taxon>
        <taxon>Lederbergia</taxon>
    </lineage>
</organism>
<dbReference type="Gene3D" id="3.30.70.1070">
    <property type="entry name" value="Sporulation related repeat"/>
    <property type="match status" value="1"/>
</dbReference>
<dbReference type="RefSeq" id="WP_244680532.1">
    <property type="nucleotide sequence ID" value="NZ_JALIRM010000001.1"/>
</dbReference>
<evidence type="ECO:0000256" key="1">
    <source>
        <dbReference type="SAM" id="Phobius"/>
    </source>
</evidence>
<keyword evidence="1" id="KW-0472">Membrane</keyword>
<keyword evidence="1" id="KW-0812">Transmembrane</keyword>
<proteinExistence type="predicted"/>
<keyword evidence="3" id="KW-1185">Reference proteome</keyword>
<accession>A0ABU0D1V6</accession>
<sequence length="335" mass="36913">MNGQEKEESHSTIKIKLNGKEQKFSEEAAIHDWQSATKEASAASSEEIVEDEFEWILPNAEKSEVPEYKIINATDDNTKKLPVRTWKRNLKSNYSGLFLSVFLAIAVGLILGFIIYKMAIQSEDSHVVLQEVDSPPAVEKEGKATNNEQYSVTLPNITISVVQGGVYSTNEKATIAAEQLASYKVGTTVIEMDGQHFVFIGVAGDLSTAKSWASKLKDQGLEDVWAKELSIGGKTIELASKEEADQLASEVETFRNLAELSAGGYINGSMNDDRIKEISLSANFNDGIAKELHGSLNSSHAHLKEYQTTQSNNELLMAQQALLDFIKLYNEDIDS</sequence>
<evidence type="ECO:0008006" key="4">
    <source>
        <dbReference type="Google" id="ProtNLM"/>
    </source>
</evidence>
<protein>
    <recommendedName>
        <fullName evidence="4">SPOR domain-containing protein</fullName>
    </recommendedName>
</protein>
<dbReference type="SUPFAM" id="SSF110997">
    <property type="entry name" value="Sporulation related repeat"/>
    <property type="match status" value="1"/>
</dbReference>
<name>A0ABU0D1V6_9BACI</name>
<dbReference type="Proteomes" id="UP001232343">
    <property type="component" value="Unassembled WGS sequence"/>
</dbReference>
<dbReference type="InterPro" id="IPR036680">
    <property type="entry name" value="SPOR-like_sf"/>
</dbReference>
<evidence type="ECO:0000313" key="2">
    <source>
        <dbReference type="EMBL" id="MDQ0342369.1"/>
    </source>
</evidence>
<keyword evidence="1" id="KW-1133">Transmembrane helix</keyword>
<dbReference type="EMBL" id="JAUSUO010000001">
    <property type="protein sequence ID" value="MDQ0342369.1"/>
    <property type="molecule type" value="Genomic_DNA"/>
</dbReference>
<comment type="caution">
    <text evidence="2">The sequence shown here is derived from an EMBL/GenBank/DDBJ whole genome shotgun (WGS) entry which is preliminary data.</text>
</comment>
<feature type="transmembrane region" description="Helical" evidence="1">
    <location>
        <begin position="94"/>
        <end position="116"/>
    </location>
</feature>
<evidence type="ECO:0000313" key="3">
    <source>
        <dbReference type="Proteomes" id="UP001232343"/>
    </source>
</evidence>